<dbReference type="Proteomes" id="UP001500610">
    <property type="component" value="Unassembled WGS sequence"/>
</dbReference>
<accession>A0ABP9HZ37</accession>
<dbReference type="EMBL" id="BAABIV010000009">
    <property type="protein sequence ID" value="GAA4983004.1"/>
    <property type="molecule type" value="Genomic_DNA"/>
</dbReference>
<organism evidence="2 3">
    <name type="scientific">Streptomyces hyderabadensis</name>
    <dbReference type="NCBI Taxonomy" id="598549"/>
    <lineage>
        <taxon>Bacteria</taxon>
        <taxon>Bacillati</taxon>
        <taxon>Actinomycetota</taxon>
        <taxon>Actinomycetes</taxon>
        <taxon>Kitasatosporales</taxon>
        <taxon>Streptomycetaceae</taxon>
        <taxon>Streptomyces</taxon>
    </lineage>
</organism>
<name>A0ABP9HZ37_9ACTN</name>
<comment type="caution">
    <text evidence="2">The sequence shown here is derived from an EMBL/GenBank/DDBJ whole genome shotgun (WGS) entry which is preliminary data.</text>
</comment>
<gene>
    <name evidence="2" type="ORF">GCM10023257_22060</name>
</gene>
<protein>
    <submittedName>
        <fullName evidence="2">Uncharacterized protein</fullName>
    </submittedName>
</protein>
<evidence type="ECO:0000313" key="2">
    <source>
        <dbReference type="EMBL" id="GAA4983004.1"/>
    </source>
</evidence>
<sequence length="49" mass="5214">MEPTEGCVCWTSAWVFGCLMNPFFRAARESGASEGPKGPEGCGSVGFIR</sequence>
<evidence type="ECO:0000256" key="1">
    <source>
        <dbReference type="SAM" id="MobiDB-lite"/>
    </source>
</evidence>
<proteinExistence type="predicted"/>
<keyword evidence="3" id="KW-1185">Reference proteome</keyword>
<feature type="region of interest" description="Disordered" evidence="1">
    <location>
        <begin position="29"/>
        <end position="49"/>
    </location>
</feature>
<evidence type="ECO:0000313" key="3">
    <source>
        <dbReference type="Proteomes" id="UP001500610"/>
    </source>
</evidence>
<feature type="compositionally biased region" description="Gly residues" evidence="1">
    <location>
        <begin position="38"/>
        <end position="49"/>
    </location>
</feature>
<reference evidence="3" key="1">
    <citation type="journal article" date="2019" name="Int. J. Syst. Evol. Microbiol.">
        <title>The Global Catalogue of Microorganisms (GCM) 10K type strain sequencing project: providing services to taxonomists for standard genome sequencing and annotation.</title>
        <authorList>
            <consortium name="The Broad Institute Genomics Platform"/>
            <consortium name="The Broad Institute Genome Sequencing Center for Infectious Disease"/>
            <person name="Wu L."/>
            <person name="Ma J."/>
        </authorList>
    </citation>
    <scope>NUCLEOTIDE SEQUENCE [LARGE SCALE GENOMIC DNA]</scope>
    <source>
        <strain evidence="3">JCM 17657</strain>
    </source>
</reference>